<dbReference type="PANTHER" id="PTHR42709">
    <property type="entry name" value="ALKALINE PHOSPHATASE LIKE PROTEIN"/>
    <property type="match status" value="1"/>
</dbReference>
<keyword evidence="2" id="KW-0472">Membrane</keyword>
<dbReference type="AlphaFoldDB" id="A0A920BTN3"/>
<feature type="transmembrane region" description="Helical" evidence="2">
    <location>
        <begin position="170"/>
        <end position="189"/>
    </location>
</feature>
<evidence type="ECO:0000313" key="5">
    <source>
        <dbReference type="Proteomes" id="UP000682111"/>
    </source>
</evidence>
<feature type="transmembrane region" description="Helical" evidence="2">
    <location>
        <begin position="107"/>
        <end position="126"/>
    </location>
</feature>
<feature type="transmembrane region" description="Helical" evidence="2">
    <location>
        <begin position="12"/>
        <end position="31"/>
    </location>
</feature>
<accession>A0A920BTN3</accession>
<evidence type="ECO:0000313" key="4">
    <source>
        <dbReference type="EMBL" id="GIN62044.1"/>
    </source>
</evidence>
<name>A0A920BTN3_9BACI</name>
<gene>
    <name evidence="4" type="primary">ybfM</name>
    <name evidence="4" type="ORF">J27TS8_20370</name>
</gene>
<proteinExistence type="inferred from homology"/>
<sequence length="201" mass="22969">MELDFILDLIESSGYLGLFLWLWLGVFGAPLPNELIVMTIGIAASQAVLNPIAAFLVTFGGIVAALTTAYLLGRFVGSPLLPFLKKRKRFSKVIERSLNVMNKYHSYSLTMSYFIPGLRNFVPFLYGVSKLSFKTFMLFAYSGAFVWLIIMFSLGYWFGDHKERIFQMETELLLIVAVLTTSYFILKLIKRKRKQKIKSMT</sequence>
<evidence type="ECO:0000256" key="2">
    <source>
        <dbReference type="SAM" id="Phobius"/>
    </source>
</evidence>
<keyword evidence="2" id="KW-1133">Transmembrane helix</keyword>
<dbReference type="OrthoDB" id="9782291at2"/>
<comment type="caution">
    <text evidence="4">The sequence shown here is derived from an EMBL/GenBank/DDBJ whole genome shotgun (WGS) entry which is preliminary data.</text>
</comment>
<evidence type="ECO:0000259" key="3">
    <source>
        <dbReference type="Pfam" id="PF09335"/>
    </source>
</evidence>
<comment type="similarity">
    <text evidence="1">Belongs to the DedA family.</text>
</comment>
<dbReference type="InterPro" id="IPR032816">
    <property type="entry name" value="VTT_dom"/>
</dbReference>
<feature type="transmembrane region" description="Helical" evidence="2">
    <location>
        <begin position="138"/>
        <end position="158"/>
    </location>
</feature>
<keyword evidence="5" id="KW-1185">Reference proteome</keyword>
<keyword evidence="2" id="KW-0812">Transmembrane</keyword>
<dbReference type="InterPro" id="IPR051311">
    <property type="entry name" value="DedA_domain"/>
</dbReference>
<reference evidence="4" key="1">
    <citation type="submission" date="2021-03" db="EMBL/GenBank/DDBJ databases">
        <title>Antimicrobial resistance genes in bacteria isolated from Japanese honey, and their potential for conferring macrolide and lincosamide resistance in the American foulbrood pathogen Paenibacillus larvae.</title>
        <authorList>
            <person name="Okamoto M."/>
            <person name="Kumagai M."/>
            <person name="Kanamori H."/>
            <person name="Takamatsu D."/>
        </authorList>
    </citation>
    <scope>NUCLEOTIDE SEQUENCE</scope>
    <source>
        <strain evidence="4">J27TS8</strain>
    </source>
</reference>
<dbReference type="GO" id="GO:0005886">
    <property type="term" value="C:plasma membrane"/>
    <property type="evidence" value="ECO:0007669"/>
    <property type="project" value="TreeGrafter"/>
</dbReference>
<dbReference type="Pfam" id="PF09335">
    <property type="entry name" value="VTT_dom"/>
    <property type="match status" value="1"/>
</dbReference>
<feature type="domain" description="VTT" evidence="3">
    <location>
        <begin position="32"/>
        <end position="156"/>
    </location>
</feature>
<evidence type="ECO:0000256" key="1">
    <source>
        <dbReference type="ARBA" id="ARBA00010792"/>
    </source>
</evidence>
<feature type="transmembrane region" description="Helical" evidence="2">
    <location>
        <begin position="52"/>
        <end position="72"/>
    </location>
</feature>
<dbReference type="EMBL" id="BORC01000003">
    <property type="protein sequence ID" value="GIN62044.1"/>
    <property type="molecule type" value="Genomic_DNA"/>
</dbReference>
<dbReference type="PANTHER" id="PTHR42709:SF9">
    <property type="entry name" value="ALKALINE PHOSPHATASE LIKE PROTEIN"/>
    <property type="match status" value="1"/>
</dbReference>
<dbReference type="Proteomes" id="UP000682111">
    <property type="component" value="Unassembled WGS sequence"/>
</dbReference>
<dbReference type="RefSeq" id="WP_095311293.1">
    <property type="nucleotide sequence ID" value="NZ_BORC01000003.1"/>
</dbReference>
<organism evidence="4 5">
    <name type="scientific">Robertmurraya siralis</name>
    <dbReference type="NCBI Taxonomy" id="77777"/>
    <lineage>
        <taxon>Bacteria</taxon>
        <taxon>Bacillati</taxon>
        <taxon>Bacillota</taxon>
        <taxon>Bacilli</taxon>
        <taxon>Bacillales</taxon>
        <taxon>Bacillaceae</taxon>
        <taxon>Robertmurraya</taxon>
    </lineage>
</organism>
<protein>
    <submittedName>
        <fullName evidence="4">Membrane protein YbfM</fullName>
    </submittedName>
</protein>